<evidence type="ECO:0000256" key="10">
    <source>
        <dbReference type="HAMAP-Rule" id="MF_01031"/>
    </source>
</evidence>
<dbReference type="NCBIfam" id="TIGR00171">
    <property type="entry name" value="leuD"/>
    <property type="match status" value="1"/>
</dbReference>
<dbReference type="HAMAP" id="MF_01031">
    <property type="entry name" value="LeuD_type1"/>
    <property type="match status" value="1"/>
</dbReference>
<keyword evidence="9 10" id="KW-0100">Branched-chain amino acid biosynthesis</keyword>
<dbReference type="Pfam" id="PF00694">
    <property type="entry name" value="Aconitase_C"/>
    <property type="match status" value="1"/>
</dbReference>
<dbReference type="EC" id="4.2.1.33" evidence="10"/>
<dbReference type="Proteomes" id="UP000265964">
    <property type="component" value="Unassembled WGS sequence"/>
</dbReference>
<dbReference type="InterPro" id="IPR000573">
    <property type="entry name" value="AconitaseA/IPMdHydase_ssu_swvl"/>
</dbReference>
<comment type="pathway">
    <text evidence="3 10">Amino-acid biosynthesis; L-leucine biosynthesis; L-leucine from 3-methyl-2-oxobutanoate: step 2/4.</text>
</comment>
<evidence type="ECO:0000256" key="8">
    <source>
        <dbReference type="ARBA" id="ARBA00023239"/>
    </source>
</evidence>
<evidence type="ECO:0000256" key="4">
    <source>
        <dbReference type="ARBA" id="ARBA00009845"/>
    </source>
</evidence>
<dbReference type="EMBL" id="NRJF01000071">
    <property type="protein sequence ID" value="RIY36171.1"/>
    <property type="molecule type" value="Genomic_DNA"/>
</dbReference>
<evidence type="ECO:0000256" key="3">
    <source>
        <dbReference type="ARBA" id="ARBA00004729"/>
    </source>
</evidence>
<accession>A0A3A1YF38</accession>
<comment type="subunit">
    <text evidence="5 10">Heterodimer of LeuC and LeuD.</text>
</comment>
<feature type="domain" description="Aconitase A/isopropylmalate dehydratase small subunit swivel" evidence="11">
    <location>
        <begin position="1"/>
        <end position="125"/>
    </location>
</feature>
<dbReference type="NCBIfam" id="NF002458">
    <property type="entry name" value="PRK01641.1"/>
    <property type="match status" value="1"/>
</dbReference>
<dbReference type="UniPathway" id="UPA00048">
    <property type="reaction ID" value="UER00071"/>
</dbReference>
<proteinExistence type="inferred from homology"/>
<evidence type="ECO:0000313" key="13">
    <source>
        <dbReference type="Proteomes" id="UP000265964"/>
    </source>
</evidence>
<organism evidence="12 13">
    <name type="scientific">Psittacicella gerlachiana</name>
    <dbReference type="NCBI Taxonomy" id="2028574"/>
    <lineage>
        <taxon>Bacteria</taxon>
        <taxon>Pseudomonadati</taxon>
        <taxon>Pseudomonadota</taxon>
        <taxon>Gammaproteobacteria</taxon>
        <taxon>Pasteurellales</taxon>
        <taxon>Psittacicellaceae</taxon>
        <taxon>Psittacicella</taxon>
    </lineage>
</organism>
<evidence type="ECO:0000259" key="11">
    <source>
        <dbReference type="Pfam" id="PF00694"/>
    </source>
</evidence>
<dbReference type="PANTHER" id="PTHR43345:SF5">
    <property type="entry name" value="3-ISOPROPYLMALATE DEHYDRATASE SMALL SUBUNIT"/>
    <property type="match status" value="1"/>
</dbReference>
<dbReference type="PANTHER" id="PTHR43345">
    <property type="entry name" value="3-ISOPROPYLMALATE DEHYDRATASE SMALL SUBUNIT 2-RELATED-RELATED"/>
    <property type="match status" value="1"/>
</dbReference>
<keyword evidence="7 10" id="KW-0028">Amino-acid biosynthesis</keyword>
<comment type="catalytic activity">
    <reaction evidence="1 10">
        <text>(2R,3S)-3-isopropylmalate = (2S)-2-isopropylmalate</text>
        <dbReference type="Rhea" id="RHEA:32287"/>
        <dbReference type="ChEBI" id="CHEBI:1178"/>
        <dbReference type="ChEBI" id="CHEBI:35121"/>
        <dbReference type="EC" id="4.2.1.33"/>
    </reaction>
</comment>
<dbReference type="InterPro" id="IPR004431">
    <property type="entry name" value="3-IsopropMal_deHydase_ssu"/>
</dbReference>
<gene>
    <name evidence="10 12" type="primary">leuD</name>
    <name evidence="12" type="ORF">CKF59_02945</name>
</gene>
<dbReference type="AlphaFoldDB" id="A0A3A1YF38"/>
<dbReference type="GO" id="GO:0003861">
    <property type="term" value="F:3-isopropylmalate dehydratase activity"/>
    <property type="evidence" value="ECO:0007669"/>
    <property type="project" value="UniProtKB-UniRule"/>
</dbReference>
<evidence type="ECO:0000256" key="1">
    <source>
        <dbReference type="ARBA" id="ARBA00000491"/>
    </source>
</evidence>
<dbReference type="InterPro" id="IPR015928">
    <property type="entry name" value="Aconitase/3IPM_dehydase_swvl"/>
</dbReference>
<comment type="similarity">
    <text evidence="4 10">Belongs to the LeuD family. LeuD type 1 subfamily.</text>
</comment>
<dbReference type="Gene3D" id="3.20.19.10">
    <property type="entry name" value="Aconitase, domain 4"/>
    <property type="match status" value="1"/>
</dbReference>
<evidence type="ECO:0000256" key="5">
    <source>
        <dbReference type="ARBA" id="ARBA00011271"/>
    </source>
</evidence>
<evidence type="ECO:0000256" key="9">
    <source>
        <dbReference type="ARBA" id="ARBA00023304"/>
    </source>
</evidence>
<dbReference type="GO" id="GO:0009098">
    <property type="term" value="P:L-leucine biosynthetic process"/>
    <property type="evidence" value="ECO:0007669"/>
    <property type="project" value="UniProtKB-UniRule"/>
</dbReference>
<dbReference type="FunFam" id="3.20.19.10:FF:000003">
    <property type="entry name" value="3-isopropylmalate dehydratase small subunit"/>
    <property type="match status" value="1"/>
</dbReference>
<comment type="function">
    <text evidence="2 10">Catalyzes the isomerization between 2-isopropylmalate and 3-isopropylmalate, via the formation of 2-isopropylmaleate.</text>
</comment>
<keyword evidence="8 10" id="KW-0456">Lyase</keyword>
<dbReference type="GO" id="GO:0009316">
    <property type="term" value="C:3-isopropylmalate dehydratase complex"/>
    <property type="evidence" value="ECO:0007669"/>
    <property type="project" value="InterPro"/>
</dbReference>
<dbReference type="InterPro" id="IPR050075">
    <property type="entry name" value="LeuD"/>
</dbReference>
<evidence type="ECO:0000256" key="6">
    <source>
        <dbReference type="ARBA" id="ARBA00022430"/>
    </source>
</evidence>
<keyword evidence="6 10" id="KW-0432">Leucine biosynthesis</keyword>
<keyword evidence="13" id="KW-1185">Reference proteome</keyword>
<evidence type="ECO:0000313" key="12">
    <source>
        <dbReference type="EMBL" id="RIY36171.1"/>
    </source>
</evidence>
<sequence>MELFIKHTGKVIPLDIANIDTDAIIPKQFLQTVTRKGFGKHLFHQWRYLDEQETIPNPDFVLNFPECQGANILLTRKNLGCGSSREHAPWAIADYGIKVLLAPSFADIFYNNCLSNKLLPITLEEAEIEEIFQWVAKNPVQEIEVDLSEQYVKVGNKLYQFHINSFAKHCLIHGLDDIALTLEHQEAIETYENQVPTFFN</sequence>
<protein>
    <recommendedName>
        <fullName evidence="10">3-isopropylmalate dehydratase small subunit</fullName>
        <ecNumber evidence="10">4.2.1.33</ecNumber>
    </recommendedName>
    <alternativeName>
        <fullName evidence="10">Alpha-IPM isomerase</fullName>
        <shortName evidence="10">IPMI</shortName>
    </alternativeName>
    <alternativeName>
        <fullName evidence="10">Isopropylmalate isomerase</fullName>
    </alternativeName>
</protein>
<evidence type="ECO:0000256" key="2">
    <source>
        <dbReference type="ARBA" id="ARBA00002695"/>
    </source>
</evidence>
<reference evidence="12 13" key="1">
    <citation type="submission" date="2017-08" db="EMBL/GenBank/DDBJ databases">
        <title>Reclassification of Bisgaard taxon 37 and 44.</title>
        <authorList>
            <person name="Christensen H."/>
        </authorList>
    </citation>
    <scope>NUCLEOTIDE SEQUENCE [LARGE SCALE GENOMIC DNA]</scope>
    <source>
        <strain evidence="12 13">EEAB3T1</strain>
    </source>
</reference>
<name>A0A3A1YF38_9GAMM</name>
<dbReference type="SUPFAM" id="SSF52016">
    <property type="entry name" value="LeuD/IlvD-like"/>
    <property type="match status" value="1"/>
</dbReference>
<dbReference type="InterPro" id="IPR033940">
    <property type="entry name" value="IPMI_Swivel"/>
</dbReference>
<dbReference type="RefSeq" id="WP_119534495.1">
    <property type="nucleotide sequence ID" value="NZ_NRJF01000071.1"/>
</dbReference>
<evidence type="ECO:0000256" key="7">
    <source>
        <dbReference type="ARBA" id="ARBA00022605"/>
    </source>
</evidence>
<comment type="caution">
    <text evidence="12">The sequence shown here is derived from an EMBL/GenBank/DDBJ whole genome shotgun (WGS) entry which is preliminary data.</text>
</comment>
<dbReference type="OrthoDB" id="9777465at2"/>
<dbReference type="CDD" id="cd01577">
    <property type="entry name" value="IPMI_Swivel"/>
    <property type="match status" value="1"/>
</dbReference>